<evidence type="ECO:0000313" key="4">
    <source>
        <dbReference type="Proteomes" id="UP000001542"/>
    </source>
</evidence>
<organism evidence="3 4">
    <name type="scientific">Trichomonas vaginalis (strain ATCC PRA-98 / G3)</name>
    <dbReference type="NCBI Taxonomy" id="412133"/>
    <lineage>
        <taxon>Eukaryota</taxon>
        <taxon>Metamonada</taxon>
        <taxon>Parabasalia</taxon>
        <taxon>Trichomonadida</taxon>
        <taxon>Trichomonadidae</taxon>
        <taxon>Trichomonas</taxon>
    </lineage>
</organism>
<evidence type="ECO:0000256" key="2">
    <source>
        <dbReference type="SAM" id="MobiDB-lite"/>
    </source>
</evidence>
<feature type="coiled-coil region" evidence="1">
    <location>
        <begin position="314"/>
        <end position="369"/>
    </location>
</feature>
<dbReference type="AlphaFoldDB" id="A2FPT4"/>
<keyword evidence="4" id="KW-1185">Reference proteome</keyword>
<dbReference type="VEuPathDB" id="TrichDB:TVAG_471350"/>
<proteinExistence type="predicted"/>
<dbReference type="VEuPathDB" id="TrichDB:TVAGG3_0890560"/>
<protein>
    <recommendedName>
        <fullName evidence="5">RPGR-interacting protein 1 first C2 domain-containing protein</fullName>
    </recommendedName>
</protein>
<name>A2FPT4_TRIV3</name>
<feature type="compositionally biased region" description="Polar residues" evidence="2">
    <location>
        <begin position="55"/>
        <end position="65"/>
    </location>
</feature>
<dbReference type="OMA" id="CRIAREC"/>
<feature type="region of interest" description="Disordered" evidence="2">
    <location>
        <begin position="47"/>
        <end position="68"/>
    </location>
</feature>
<keyword evidence="1" id="KW-0175">Coiled coil</keyword>
<evidence type="ECO:0000256" key="1">
    <source>
        <dbReference type="SAM" id="Coils"/>
    </source>
</evidence>
<feature type="coiled-coil region" evidence="1">
    <location>
        <begin position="191"/>
        <end position="284"/>
    </location>
</feature>
<reference evidence="3" key="1">
    <citation type="submission" date="2006-10" db="EMBL/GenBank/DDBJ databases">
        <authorList>
            <person name="Amadeo P."/>
            <person name="Zhao Q."/>
            <person name="Wortman J."/>
            <person name="Fraser-Liggett C."/>
            <person name="Carlton J."/>
        </authorList>
    </citation>
    <scope>NUCLEOTIDE SEQUENCE</scope>
    <source>
        <strain evidence="3">G3</strain>
    </source>
</reference>
<dbReference type="RefSeq" id="XP_001306007.1">
    <property type="nucleotide sequence ID" value="XM_001306006.1"/>
</dbReference>
<accession>A2FPT4</accession>
<evidence type="ECO:0008006" key="5">
    <source>
        <dbReference type="Google" id="ProtNLM"/>
    </source>
</evidence>
<dbReference type="KEGG" id="tva:4750797"/>
<reference evidence="3" key="2">
    <citation type="journal article" date="2007" name="Science">
        <title>Draft genome sequence of the sexually transmitted pathogen Trichomonas vaginalis.</title>
        <authorList>
            <person name="Carlton J.M."/>
            <person name="Hirt R.P."/>
            <person name="Silva J.C."/>
            <person name="Delcher A.L."/>
            <person name="Schatz M."/>
            <person name="Zhao Q."/>
            <person name="Wortman J.R."/>
            <person name="Bidwell S.L."/>
            <person name="Alsmark U.C.M."/>
            <person name="Besteiro S."/>
            <person name="Sicheritz-Ponten T."/>
            <person name="Noel C.J."/>
            <person name="Dacks J.B."/>
            <person name="Foster P.G."/>
            <person name="Simillion C."/>
            <person name="Van de Peer Y."/>
            <person name="Miranda-Saavedra D."/>
            <person name="Barton G.J."/>
            <person name="Westrop G.D."/>
            <person name="Mueller S."/>
            <person name="Dessi D."/>
            <person name="Fiori P.L."/>
            <person name="Ren Q."/>
            <person name="Paulsen I."/>
            <person name="Zhang H."/>
            <person name="Bastida-Corcuera F.D."/>
            <person name="Simoes-Barbosa A."/>
            <person name="Brown M.T."/>
            <person name="Hayes R.D."/>
            <person name="Mukherjee M."/>
            <person name="Okumura C.Y."/>
            <person name="Schneider R."/>
            <person name="Smith A.J."/>
            <person name="Vanacova S."/>
            <person name="Villalvazo M."/>
            <person name="Haas B.J."/>
            <person name="Pertea M."/>
            <person name="Feldblyum T.V."/>
            <person name="Utterback T.R."/>
            <person name="Shu C.L."/>
            <person name="Osoegawa K."/>
            <person name="de Jong P.J."/>
            <person name="Hrdy I."/>
            <person name="Horvathova L."/>
            <person name="Zubacova Z."/>
            <person name="Dolezal P."/>
            <person name="Malik S.B."/>
            <person name="Logsdon J.M. Jr."/>
            <person name="Henze K."/>
            <person name="Gupta A."/>
            <person name="Wang C.C."/>
            <person name="Dunne R.L."/>
            <person name="Upcroft J.A."/>
            <person name="Upcroft P."/>
            <person name="White O."/>
            <person name="Salzberg S.L."/>
            <person name="Tang P."/>
            <person name="Chiu C.-H."/>
            <person name="Lee Y.-S."/>
            <person name="Embley T.M."/>
            <person name="Coombs G.H."/>
            <person name="Mottram J.C."/>
            <person name="Tachezy J."/>
            <person name="Fraser-Liggett C.M."/>
            <person name="Johnson P.J."/>
        </authorList>
    </citation>
    <scope>NUCLEOTIDE SEQUENCE [LARGE SCALE GENOMIC DNA]</scope>
    <source>
        <strain evidence="3">G3</strain>
    </source>
</reference>
<dbReference type="Proteomes" id="UP000001542">
    <property type="component" value="Unassembled WGS sequence"/>
</dbReference>
<dbReference type="InParanoid" id="A2FPT4"/>
<evidence type="ECO:0000313" key="3">
    <source>
        <dbReference type="EMBL" id="EAX93077.1"/>
    </source>
</evidence>
<gene>
    <name evidence="3" type="ORF">TVAG_471350</name>
</gene>
<sequence length="591" mass="69491">MFRNRLLSTYSRKELEDIFIEECMSLDELATQLFDLESKLAKSKSKNRVIEEQTEATNQPETNISGKDMPKINKKIKKEIKNLLYQIDELDLTLRRVEVTRNEELRELNYFRSFFVFPNKKYRLDDFENHSPIQQKQDVIEELEELFKLSKDWDSKNQYLAAIKLMKLDLDSAISYFEKQNTDDSELIFQEKALKDKISDLDHEILILQEQVDKKKQQKKKMKQRVNELEDKLNQQIENERDHYLQRTALENQIKKLESQLPELDSLQTEINALQNSKLNIKSDIGREKCRIARECGLKIISNNLETMDDDIEIDQMRRNVEKLKSSIKETENIVKNKKEELEKVKTSIKEANDSIQILKIECSGMRDKFYTLYSKCPQNPFEDHKFMYFLYDMMHEGMTLDDVNEVIRQIEILEKKVSYEDQKLSKISKLKKILNKELYEITMAQRERYNDFKDQINYTEVNNIYLYEGQAAVLFTISDIFLALKPQDYVCLKFDFCKNEATTQMFHFSPQIEPMQLLFTCEKSGFVIEVVTNGLSISLLRQNGDVIGSTIVDVTKLAAEQEVFASVQILFHGVNCVCAFHLNAKLLAPL</sequence>
<dbReference type="EMBL" id="DS113931">
    <property type="protein sequence ID" value="EAX93077.1"/>
    <property type="molecule type" value="Genomic_DNA"/>
</dbReference>